<name>A0ABV0LRA8_9PSEU</name>
<keyword evidence="1" id="KW-1133">Transmembrane helix</keyword>
<protein>
    <submittedName>
        <fullName evidence="2">Uncharacterized protein</fullName>
    </submittedName>
</protein>
<keyword evidence="1" id="KW-0812">Transmembrane</keyword>
<sequence length="56" mass="5899">MPKETDTARTDLVRLMRHFGVRALVLAGIAAVAGFTTVALALAVAGFALVYAPVRE</sequence>
<keyword evidence="1" id="KW-0472">Membrane</keyword>
<evidence type="ECO:0000313" key="2">
    <source>
        <dbReference type="EMBL" id="MEQ0564821.1"/>
    </source>
</evidence>
<keyword evidence="3" id="KW-1185">Reference proteome</keyword>
<evidence type="ECO:0000256" key="1">
    <source>
        <dbReference type="SAM" id="Phobius"/>
    </source>
</evidence>
<proteinExistence type="predicted"/>
<gene>
    <name evidence="2" type="ORF">ABJI51_37575</name>
</gene>
<evidence type="ECO:0000313" key="3">
    <source>
        <dbReference type="Proteomes" id="UP001440984"/>
    </source>
</evidence>
<comment type="caution">
    <text evidence="2">The sequence shown here is derived from an EMBL/GenBank/DDBJ whole genome shotgun (WGS) entry which is preliminary data.</text>
</comment>
<organism evidence="2 3">
    <name type="scientific">Amycolatopsis melonis</name>
    <dbReference type="NCBI Taxonomy" id="3156488"/>
    <lineage>
        <taxon>Bacteria</taxon>
        <taxon>Bacillati</taxon>
        <taxon>Actinomycetota</taxon>
        <taxon>Actinomycetes</taxon>
        <taxon>Pseudonocardiales</taxon>
        <taxon>Pseudonocardiaceae</taxon>
        <taxon>Amycolatopsis</taxon>
    </lineage>
</organism>
<accession>A0ABV0LRA8</accession>
<feature type="transmembrane region" description="Helical" evidence="1">
    <location>
        <begin position="21"/>
        <end position="54"/>
    </location>
</feature>
<dbReference type="Proteomes" id="UP001440984">
    <property type="component" value="Unassembled WGS sequence"/>
</dbReference>
<dbReference type="EMBL" id="JBDZYD010000017">
    <property type="protein sequence ID" value="MEQ0564821.1"/>
    <property type="molecule type" value="Genomic_DNA"/>
</dbReference>
<reference evidence="2 3" key="1">
    <citation type="submission" date="2024-05" db="EMBL/GenBank/DDBJ databases">
        <authorList>
            <person name="Zhao H."/>
            <person name="Xu Y."/>
            <person name="Lin S."/>
            <person name="Spain J.C."/>
            <person name="Zhou N.-Y."/>
        </authorList>
    </citation>
    <scope>NUCLEOTIDE SEQUENCE [LARGE SCALE GENOMIC DNA]</scope>
    <source>
        <strain evidence="2 3">NEAU-NG30</strain>
    </source>
</reference>
<dbReference type="RefSeq" id="WP_348955910.1">
    <property type="nucleotide sequence ID" value="NZ_JBDZYD010000017.1"/>
</dbReference>